<sequence>MISAGTSTGYSADGGPHHDLCRASGDEPFLVPARRLQPRRTLRRSRAARPHRARNRRPGQCRRTGARVGGTEGHGVLSV</sequence>
<feature type="region of interest" description="Disordered" evidence="1">
    <location>
        <begin position="1"/>
        <end position="79"/>
    </location>
</feature>
<reference evidence="2 3" key="1">
    <citation type="journal article" date="2016" name="Front. Microbiol.">
        <title>Genomic Resource of Rice Seed Associated Bacteria.</title>
        <authorList>
            <person name="Midha S."/>
            <person name="Bansal K."/>
            <person name="Sharma S."/>
            <person name="Kumar N."/>
            <person name="Patil P.P."/>
            <person name="Chaudhry V."/>
            <person name="Patil P.B."/>
        </authorList>
    </citation>
    <scope>NUCLEOTIDE SEQUENCE [LARGE SCALE GENOMIC DNA]</scope>
    <source>
        <strain evidence="2 3">NS334</strain>
    </source>
</reference>
<gene>
    <name evidence="2" type="ORF">NS334_15770</name>
</gene>
<dbReference type="EMBL" id="LDTB01000082">
    <property type="protein sequence ID" value="KTT68912.1"/>
    <property type="molecule type" value="Genomic_DNA"/>
</dbReference>
<accession>A0A147HVK8</accession>
<evidence type="ECO:0000313" key="3">
    <source>
        <dbReference type="Proteomes" id="UP000074310"/>
    </source>
</evidence>
<dbReference type="AlphaFoldDB" id="A0A147HVK8"/>
<feature type="compositionally biased region" description="Basic and acidic residues" evidence="1">
    <location>
        <begin position="15"/>
        <end position="25"/>
    </location>
</feature>
<name>A0A147HVK8_9SPHN</name>
<proteinExistence type="predicted"/>
<feature type="compositionally biased region" description="Polar residues" evidence="1">
    <location>
        <begin position="1"/>
        <end position="10"/>
    </location>
</feature>
<evidence type="ECO:0000256" key="1">
    <source>
        <dbReference type="SAM" id="MobiDB-lite"/>
    </source>
</evidence>
<evidence type="ECO:0000313" key="2">
    <source>
        <dbReference type="EMBL" id="KTT68912.1"/>
    </source>
</evidence>
<keyword evidence="3" id="KW-1185">Reference proteome</keyword>
<organism evidence="2 3">
    <name type="scientific">Sphingomonas endophytica</name>
    <dbReference type="NCBI Taxonomy" id="869719"/>
    <lineage>
        <taxon>Bacteria</taxon>
        <taxon>Pseudomonadati</taxon>
        <taxon>Pseudomonadota</taxon>
        <taxon>Alphaproteobacteria</taxon>
        <taxon>Sphingomonadales</taxon>
        <taxon>Sphingomonadaceae</taxon>
        <taxon>Sphingomonas</taxon>
    </lineage>
</organism>
<feature type="compositionally biased region" description="Basic residues" evidence="1">
    <location>
        <begin position="36"/>
        <end position="60"/>
    </location>
</feature>
<protein>
    <submittedName>
        <fullName evidence="2">Uncharacterized protein</fullName>
    </submittedName>
</protein>
<comment type="caution">
    <text evidence="2">The sequence shown here is derived from an EMBL/GenBank/DDBJ whole genome shotgun (WGS) entry which is preliminary data.</text>
</comment>
<dbReference type="Proteomes" id="UP000074310">
    <property type="component" value="Unassembled WGS sequence"/>
</dbReference>